<dbReference type="Gene3D" id="1.10.274.20">
    <property type="entry name" value="Phenylalanine ammonia-lyase 1, domain 3"/>
    <property type="match status" value="1"/>
</dbReference>
<reference evidence="4 5" key="1">
    <citation type="journal article" date="2018" name="Mol. Ecol.">
        <title>The obligate alkalophilic soda-lake fungus Sodiomyces alkalinus has shifted to a protein diet.</title>
        <authorList>
            <person name="Grum-Grzhimaylo A.A."/>
            <person name="Falkoski D.L."/>
            <person name="van den Heuvel J."/>
            <person name="Valero-Jimenez C.A."/>
            <person name="Min B."/>
            <person name="Choi I.G."/>
            <person name="Lipzen A."/>
            <person name="Daum C.G."/>
            <person name="Aanen D.K."/>
            <person name="Tsang A."/>
            <person name="Henrissat B."/>
            <person name="Bilanenko E.N."/>
            <person name="de Vries R.P."/>
            <person name="van Kan J.A.L."/>
            <person name="Grigoriev I.V."/>
            <person name="Debets A.J.M."/>
        </authorList>
    </citation>
    <scope>NUCLEOTIDE SEQUENCE [LARGE SCALE GENOMIC DNA]</scope>
    <source>
        <strain evidence="4 5">F11</strain>
    </source>
</reference>
<organism evidence="4 5">
    <name type="scientific">Sodiomyces alkalinus (strain CBS 110278 / VKM F-3762 / F11)</name>
    <name type="common">Alkaliphilic filamentous fungus</name>
    <dbReference type="NCBI Taxonomy" id="1314773"/>
    <lineage>
        <taxon>Eukaryota</taxon>
        <taxon>Fungi</taxon>
        <taxon>Dikarya</taxon>
        <taxon>Ascomycota</taxon>
        <taxon>Pezizomycotina</taxon>
        <taxon>Sordariomycetes</taxon>
        <taxon>Hypocreomycetidae</taxon>
        <taxon>Glomerellales</taxon>
        <taxon>Plectosphaerellaceae</taxon>
        <taxon>Sodiomyces</taxon>
    </lineage>
</organism>
<dbReference type="GeneID" id="39575860"/>
<dbReference type="InterPro" id="IPR024083">
    <property type="entry name" value="Fumarase/histidase_N"/>
</dbReference>
<dbReference type="SUPFAM" id="SSF48557">
    <property type="entry name" value="L-aspartase-like"/>
    <property type="match status" value="1"/>
</dbReference>
<dbReference type="STRING" id="1314773.A0A3N2PK32"/>
<comment type="similarity">
    <text evidence="1 2">Belongs to the PAL/histidase family.</text>
</comment>
<dbReference type="InterPro" id="IPR023144">
    <property type="entry name" value="Phe_NH3-lyase_shielding_dom_sf"/>
</dbReference>
<dbReference type="Gene3D" id="1.10.275.10">
    <property type="entry name" value="Fumarase/aspartase (N-terminal domain)"/>
    <property type="match status" value="1"/>
</dbReference>
<dbReference type="InterPro" id="IPR008948">
    <property type="entry name" value="L-Aspartase-like"/>
</dbReference>
<evidence type="ECO:0000256" key="2">
    <source>
        <dbReference type="RuleBase" id="RU003954"/>
    </source>
</evidence>
<dbReference type="GO" id="GO:0005737">
    <property type="term" value="C:cytoplasm"/>
    <property type="evidence" value="ECO:0007669"/>
    <property type="project" value="InterPro"/>
</dbReference>
<feature type="compositionally biased region" description="Low complexity" evidence="3">
    <location>
        <begin position="620"/>
        <end position="635"/>
    </location>
</feature>
<dbReference type="InterPro" id="IPR022313">
    <property type="entry name" value="Phe/His_NH3-lyase_AS"/>
</dbReference>
<evidence type="ECO:0000256" key="3">
    <source>
        <dbReference type="SAM" id="MobiDB-lite"/>
    </source>
</evidence>
<dbReference type="RefSeq" id="XP_028462679.1">
    <property type="nucleotide sequence ID" value="XM_028607382.1"/>
</dbReference>
<dbReference type="GO" id="GO:0016841">
    <property type="term" value="F:ammonia-lyase activity"/>
    <property type="evidence" value="ECO:0007669"/>
    <property type="project" value="InterPro"/>
</dbReference>
<dbReference type="EMBL" id="ML119062">
    <property type="protein sequence ID" value="ROT34873.1"/>
    <property type="molecule type" value="Genomic_DNA"/>
</dbReference>
<dbReference type="CDD" id="cd00332">
    <property type="entry name" value="PAL-HAL"/>
    <property type="match status" value="1"/>
</dbReference>
<gene>
    <name evidence="4" type="ORF">SODALDRAFT_243297</name>
</gene>
<dbReference type="NCBIfam" id="TIGR01226">
    <property type="entry name" value="phe_am_lyase"/>
    <property type="match status" value="1"/>
</dbReference>
<dbReference type="InterPro" id="IPR001106">
    <property type="entry name" value="Aromatic_Lyase"/>
</dbReference>
<dbReference type="Pfam" id="PF00221">
    <property type="entry name" value="Lyase_aromatic"/>
    <property type="match status" value="1"/>
</dbReference>
<keyword evidence="2 4" id="KW-0456">Lyase</keyword>
<name>A0A3N2PK32_SODAK</name>
<accession>A0A3N2PK32</accession>
<dbReference type="GO" id="GO:0006559">
    <property type="term" value="P:L-phenylalanine catabolic process"/>
    <property type="evidence" value="ECO:0007669"/>
    <property type="project" value="InterPro"/>
</dbReference>
<feature type="non-terminal residue" evidence="4">
    <location>
        <position position="1"/>
    </location>
</feature>
<dbReference type="InterPro" id="IPR005922">
    <property type="entry name" value="Phe_NH3-lyase"/>
</dbReference>
<keyword evidence="5" id="KW-1185">Reference proteome</keyword>
<dbReference type="Gene3D" id="1.20.200.10">
    <property type="entry name" value="Fumarase/aspartase (Central domain)"/>
    <property type="match status" value="1"/>
</dbReference>
<evidence type="ECO:0000313" key="4">
    <source>
        <dbReference type="EMBL" id="ROT34873.1"/>
    </source>
</evidence>
<dbReference type="AlphaFoldDB" id="A0A3N2PK32"/>
<dbReference type="PROSITE" id="PS00488">
    <property type="entry name" value="PAL_HISTIDASE"/>
    <property type="match status" value="1"/>
</dbReference>
<feature type="non-terminal residue" evidence="4">
    <location>
        <position position="703"/>
    </location>
</feature>
<dbReference type="PANTHER" id="PTHR10362">
    <property type="entry name" value="HISTIDINE AMMONIA-LYASE"/>
    <property type="match status" value="1"/>
</dbReference>
<proteinExistence type="inferred from homology"/>
<evidence type="ECO:0000256" key="1">
    <source>
        <dbReference type="ARBA" id="ARBA00007238"/>
    </source>
</evidence>
<dbReference type="OrthoDB" id="10051290at2759"/>
<evidence type="ECO:0000313" key="5">
    <source>
        <dbReference type="Proteomes" id="UP000272025"/>
    </source>
</evidence>
<feature type="region of interest" description="Disordered" evidence="3">
    <location>
        <begin position="608"/>
        <end position="639"/>
    </location>
</feature>
<sequence length="703" mass="75972">KLQGLKVRGASLDIDGCSLDIPSVVAAAWHGLAPNIKADPLLRRRLQDSIRVLNRHLENGWIIYGVNTGFGGSADSRTEQLNKLQVALLQHTQSAIITSDDKAGRTDRDGQSHVIPVSWVKAAILIRANQNLRGHSAVRLEVIDKLLQLLYHDITPLVPLRGTISASGDLMPLSYIAGTLTGNPDIFVRLGSDSDSDSHATGHRIVSSQVALETKGLTPVELGPKEGLGLINGTAPSAALAALVLHQAHQLALLAQSLTAFTAECLSGNVEWSNDFIQAIRPHPGQQEAARTIRALLGGSTFVVGLNGEDKRRTGDGLWQDRYSTRTAPQWIGPYLEDLLQARRQVELELNSTCDNPVIEADKNEVYSGGNFQATVITSAMDKTKSALVMIGRMLFAQCTELIDPALNNGLDANLVFGDPHDSYTMKGLDVNMAAYMSELAALAHPVSAHVLPAEMRNQSINSLAFLSARRTAEALDLLAHICAAHLYVCCQAVDLRHYHRRFLAHHVLHLALEPSSSPSSSLSSLGLSPETRASLCRDLRDLLVRRWHEANRIGHIERCKHVASDLASFILTTTVEQKEGIDPVTVAQAVISFQKTLHRDMQSWVTDPVNDPDPPPPSSSFATATATATATTTPGIKIPEGLGRGASELYRVVRGLLGVGFHRGLRGSSTIQDSGVGKTIGTDVSTIYEAIRDETVMDTLMP</sequence>
<protein>
    <submittedName>
        <fullName evidence="4">Phenylalanine ammonia-lyase</fullName>
    </submittedName>
</protein>
<dbReference type="Proteomes" id="UP000272025">
    <property type="component" value="Unassembled WGS sequence"/>
</dbReference>